<dbReference type="eggNOG" id="COG0412">
    <property type="taxonomic scope" value="Bacteria"/>
</dbReference>
<dbReference type="HOGENOM" id="CLU_054590_7_2_10"/>
<keyword evidence="2" id="KW-0378">Hydrolase</keyword>
<protein>
    <submittedName>
        <fullName evidence="2">Carboxymethylenebutenolidase</fullName>
        <ecNumber evidence="2">3.1.1.45</ecNumber>
    </submittedName>
</protein>
<gene>
    <name evidence="2" type="ordered locus">Rmar_2600</name>
</gene>
<dbReference type="EMBL" id="CP001807">
    <property type="protein sequence ID" value="ACY49473.1"/>
    <property type="molecule type" value="Genomic_DNA"/>
</dbReference>
<sequence length="264" mass="29364">MRFWIFTLLLLTVPFVRAQDPIRERLERSPRHQEWVAITYDGRTVHTFVVYPERDTPATAVVLIHENRGLSDWVRSVADRLAEAGYLALAPDLLSGMAPGGGRTADFPGEDAAREAIYRLPLEQVMADLDAVVDYARNLPAANGKVAVAGFCWGGAQAFRFATHRPDLAAAFVFYGTGPDDPEAVARIQCPVYGFYGGNDARVNATIPRTDSLMRAAGKTFVYEIYEGAGHAFMRRGETADTTDANRRARDTAWQRWLRLLQTL</sequence>
<dbReference type="InterPro" id="IPR051049">
    <property type="entry name" value="Dienelactone_hydrolase-like"/>
</dbReference>
<dbReference type="SUPFAM" id="SSF53474">
    <property type="entry name" value="alpha/beta-Hydrolases"/>
    <property type="match status" value="1"/>
</dbReference>
<evidence type="ECO:0000259" key="1">
    <source>
        <dbReference type="Pfam" id="PF01738"/>
    </source>
</evidence>
<dbReference type="EC" id="3.1.1.45" evidence="2"/>
<dbReference type="GO" id="GO:0008806">
    <property type="term" value="F:carboxymethylenebutenolidase activity"/>
    <property type="evidence" value="ECO:0007669"/>
    <property type="project" value="UniProtKB-EC"/>
</dbReference>
<dbReference type="PANTHER" id="PTHR46623:SF7">
    <property type="entry name" value="CARBOXYMETHYLENEBUTENOLIDASE"/>
    <property type="match status" value="1"/>
</dbReference>
<feature type="domain" description="Dienelactone hydrolase" evidence="1">
    <location>
        <begin position="47"/>
        <end position="263"/>
    </location>
</feature>
<evidence type="ECO:0000313" key="3">
    <source>
        <dbReference type="Proteomes" id="UP000002221"/>
    </source>
</evidence>
<name>D0MFY4_RHOM4</name>
<reference evidence="2 3" key="1">
    <citation type="journal article" date="2009" name="Stand. Genomic Sci.">
        <title>Complete genome sequence of Rhodothermus marinus type strain (R-10).</title>
        <authorList>
            <person name="Nolan M."/>
            <person name="Tindall B.J."/>
            <person name="Pomrenke H."/>
            <person name="Lapidus A."/>
            <person name="Copeland A."/>
            <person name="Glavina Del Rio T."/>
            <person name="Lucas S."/>
            <person name="Chen F."/>
            <person name="Tice H."/>
            <person name="Cheng J.F."/>
            <person name="Saunders E."/>
            <person name="Han C."/>
            <person name="Bruce D."/>
            <person name="Goodwin L."/>
            <person name="Chain P."/>
            <person name="Pitluck S."/>
            <person name="Ovchinikova G."/>
            <person name="Pati A."/>
            <person name="Ivanova N."/>
            <person name="Mavromatis K."/>
            <person name="Chen A."/>
            <person name="Palaniappan K."/>
            <person name="Land M."/>
            <person name="Hauser L."/>
            <person name="Chang Y.J."/>
            <person name="Jeffries C.D."/>
            <person name="Brettin T."/>
            <person name="Goker M."/>
            <person name="Bristow J."/>
            <person name="Eisen J.A."/>
            <person name="Markowitz V."/>
            <person name="Hugenholtz P."/>
            <person name="Kyrpides N.C."/>
            <person name="Klenk H.P."/>
            <person name="Detter J.C."/>
        </authorList>
    </citation>
    <scope>NUCLEOTIDE SEQUENCE [LARGE SCALE GENOMIC DNA]</scope>
    <source>
        <strain evidence="3">ATCC 43812 / DSM 4252 / R-10</strain>
    </source>
</reference>
<dbReference type="KEGG" id="rmr:Rmar_2600"/>
<evidence type="ECO:0000313" key="2">
    <source>
        <dbReference type="EMBL" id="ACY49473.1"/>
    </source>
</evidence>
<accession>D0MFY4</accession>
<dbReference type="InterPro" id="IPR029058">
    <property type="entry name" value="AB_hydrolase_fold"/>
</dbReference>
<proteinExistence type="predicted"/>
<organism evidence="2 3">
    <name type="scientific">Rhodothermus marinus (strain ATCC 43812 / DSM 4252 / R-10)</name>
    <name type="common">Rhodothermus obamensis</name>
    <dbReference type="NCBI Taxonomy" id="518766"/>
    <lineage>
        <taxon>Bacteria</taxon>
        <taxon>Pseudomonadati</taxon>
        <taxon>Rhodothermota</taxon>
        <taxon>Rhodothermia</taxon>
        <taxon>Rhodothermales</taxon>
        <taxon>Rhodothermaceae</taxon>
        <taxon>Rhodothermus</taxon>
    </lineage>
</organism>
<dbReference type="Gene3D" id="3.40.50.1820">
    <property type="entry name" value="alpha/beta hydrolase"/>
    <property type="match status" value="1"/>
</dbReference>
<dbReference type="AlphaFoldDB" id="D0MFY4"/>
<dbReference type="Proteomes" id="UP000002221">
    <property type="component" value="Chromosome"/>
</dbReference>
<dbReference type="OrthoDB" id="9771666at2"/>
<dbReference type="STRING" id="518766.Rmar_2600"/>
<dbReference type="RefSeq" id="WP_012845083.1">
    <property type="nucleotide sequence ID" value="NC_013501.1"/>
</dbReference>
<dbReference type="InterPro" id="IPR002925">
    <property type="entry name" value="Dienelactn_hydro"/>
</dbReference>
<dbReference type="Pfam" id="PF01738">
    <property type="entry name" value="DLH"/>
    <property type="match status" value="1"/>
</dbReference>
<keyword evidence="3" id="KW-1185">Reference proteome</keyword>
<dbReference type="PANTHER" id="PTHR46623">
    <property type="entry name" value="CARBOXYMETHYLENEBUTENOLIDASE-RELATED"/>
    <property type="match status" value="1"/>
</dbReference>